<comment type="caution">
    <text evidence="3">The sequence shown here is derived from an EMBL/GenBank/DDBJ whole genome shotgun (WGS) entry which is preliminary data.</text>
</comment>
<sequence>MSSKTTNKGVVWLHNEVCALLDVWADRQIQQQLAGRLHNMCVYEKISKRLADLGINRTGEQCREKIKKLKRDYKTVVDNNYSPAFARKLLGSYDKVNEIFGKCTIVKPSFVIESIVYNENFSNNEVDTKIESCLQQTESGSNSQSDKQNDITQQTETKNWFPDSLNVSSMCKEKHPKTSNTLNATSIKSWSKNNTNWNKFKNKIKRHLENQRHLHKKLIKKQTVLHKNL</sequence>
<keyword evidence="4" id="KW-1185">Reference proteome</keyword>
<feature type="domain" description="Myb/SANT-like DNA-binding" evidence="2">
    <location>
        <begin position="11"/>
        <end position="81"/>
    </location>
</feature>
<dbReference type="InterPro" id="IPR044822">
    <property type="entry name" value="Myb_DNA-bind_4"/>
</dbReference>
<dbReference type="PANTHER" id="PTHR47595">
    <property type="entry name" value="HEAT SHOCK 70 KDA PROTEIN 14"/>
    <property type="match status" value="1"/>
</dbReference>
<evidence type="ECO:0000313" key="4">
    <source>
        <dbReference type="Proteomes" id="UP001054945"/>
    </source>
</evidence>
<gene>
    <name evidence="3" type="primary">AVEN_124888_1</name>
    <name evidence="3" type="ORF">CEXT_732391</name>
</gene>
<name>A0AAV4UZQ4_CAEEX</name>
<dbReference type="FunFam" id="1.10.10.60:FF:000032">
    <property type="entry name" value="Zinc finger and SCAN domain-containing 20"/>
    <property type="match status" value="1"/>
</dbReference>
<evidence type="ECO:0000256" key="1">
    <source>
        <dbReference type="SAM" id="MobiDB-lite"/>
    </source>
</evidence>
<protein>
    <recommendedName>
        <fullName evidence="2">Myb/SANT-like DNA-binding domain-containing protein</fullName>
    </recommendedName>
</protein>
<dbReference type="Pfam" id="PF13837">
    <property type="entry name" value="Myb_DNA-bind_4"/>
    <property type="match status" value="1"/>
</dbReference>
<feature type="region of interest" description="Disordered" evidence="1">
    <location>
        <begin position="134"/>
        <end position="156"/>
    </location>
</feature>
<evidence type="ECO:0000259" key="2">
    <source>
        <dbReference type="Pfam" id="PF13837"/>
    </source>
</evidence>
<dbReference type="Gene3D" id="1.10.10.60">
    <property type="entry name" value="Homeodomain-like"/>
    <property type="match status" value="1"/>
</dbReference>
<dbReference type="EMBL" id="BPLR01013702">
    <property type="protein sequence ID" value="GIY63078.1"/>
    <property type="molecule type" value="Genomic_DNA"/>
</dbReference>
<evidence type="ECO:0000313" key="3">
    <source>
        <dbReference type="EMBL" id="GIY63078.1"/>
    </source>
</evidence>
<accession>A0AAV4UZQ4</accession>
<proteinExistence type="predicted"/>
<dbReference type="Proteomes" id="UP001054945">
    <property type="component" value="Unassembled WGS sequence"/>
</dbReference>
<organism evidence="3 4">
    <name type="scientific">Caerostris extrusa</name>
    <name type="common">Bark spider</name>
    <name type="synonym">Caerostris bankana</name>
    <dbReference type="NCBI Taxonomy" id="172846"/>
    <lineage>
        <taxon>Eukaryota</taxon>
        <taxon>Metazoa</taxon>
        <taxon>Ecdysozoa</taxon>
        <taxon>Arthropoda</taxon>
        <taxon>Chelicerata</taxon>
        <taxon>Arachnida</taxon>
        <taxon>Araneae</taxon>
        <taxon>Araneomorphae</taxon>
        <taxon>Entelegynae</taxon>
        <taxon>Araneoidea</taxon>
        <taxon>Araneidae</taxon>
        <taxon>Caerostris</taxon>
    </lineage>
</organism>
<reference evidence="3 4" key="1">
    <citation type="submission" date="2021-06" db="EMBL/GenBank/DDBJ databases">
        <title>Caerostris extrusa draft genome.</title>
        <authorList>
            <person name="Kono N."/>
            <person name="Arakawa K."/>
        </authorList>
    </citation>
    <scope>NUCLEOTIDE SEQUENCE [LARGE SCALE GENOMIC DNA]</scope>
</reference>
<dbReference type="AlphaFoldDB" id="A0AAV4UZQ4"/>
<dbReference type="PANTHER" id="PTHR47595:SF1">
    <property type="entry name" value="MYB_SANT-LIKE DNA-BINDING DOMAIN-CONTAINING PROTEIN"/>
    <property type="match status" value="1"/>
</dbReference>